<feature type="transmembrane region" description="Helical" evidence="5">
    <location>
        <begin position="197"/>
        <end position="215"/>
    </location>
</feature>
<protein>
    <submittedName>
        <fullName evidence="6">Uncharacterized protein</fullName>
    </submittedName>
</protein>
<accession>A0A7S3SKA6</accession>
<evidence type="ECO:0000256" key="3">
    <source>
        <dbReference type="ARBA" id="ARBA00022989"/>
    </source>
</evidence>
<dbReference type="PANTHER" id="PTHR10231">
    <property type="entry name" value="NUCLEOTIDE-SUGAR TRANSMEMBRANE TRANSPORTER"/>
    <property type="match status" value="1"/>
</dbReference>
<evidence type="ECO:0000313" key="6">
    <source>
        <dbReference type="EMBL" id="CAE0557154.1"/>
    </source>
</evidence>
<keyword evidence="3 5" id="KW-1133">Transmembrane helix</keyword>
<feature type="transmembrane region" description="Helical" evidence="5">
    <location>
        <begin position="172"/>
        <end position="191"/>
    </location>
</feature>
<dbReference type="InterPro" id="IPR007271">
    <property type="entry name" value="Nuc_sug_transpt"/>
</dbReference>
<dbReference type="GO" id="GO:0000139">
    <property type="term" value="C:Golgi membrane"/>
    <property type="evidence" value="ECO:0007669"/>
    <property type="project" value="InterPro"/>
</dbReference>
<proteinExistence type="predicted"/>
<dbReference type="Pfam" id="PF04142">
    <property type="entry name" value="Nuc_sug_transp"/>
    <property type="match status" value="1"/>
</dbReference>
<feature type="transmembrane region" description="Helical" evidence="5">
    <location>
        <begin position="139"/>
        <end position="165"/>
    </location>
</feature>
<feature type="transmembrane region" description="Helical" evidence="5">
    <location>
        <begin position="106"/>
        <end position="127"/>
    </location>
</feature>
<feature type="transmembrane region" description="Helical" evidence="5">
    <location>
        <begin position="74"/>
        <end position="94"/>
    </location>
</feature>
<name>A0A7S3SKA6_9SPIT</name>
<organism evidence="6">
    <name type="scientific">Strombidinopsis acuminata</name>
    <dbReference type="NCBI Taxonomy" id="141414"/>
    <lineage>
        <taxon>Eukaryota</taxon>
        <taxon>Sar</taxon>
        <taxon>Alveolata</taxon>
        <taxon>Ciliophora</taxon>
        <taxon>Intramacronucleata</taxon>
        <taxon>Spirotrichea</taxon>
        <taxon>Choreotrichia</taxon>
        <taxon>Choreotrichida</taxon>
        <taxon>Strombidinopsidae</taxon>
        <taxon>Strombidinopsis</taxon>
    </lineage>
</organism>
<reference evidence="6" key="1">
    <citation type="submission" date="2021-01" db="EMBL/GenBank/DDBJ databases">
        <authorList>
            <person name="Corre E."/>
            <person name="Pelletier E."/>
            <person name="Niang G."/>
            <person name="Scheremetjew M."/>
            <person name="Finn R."/>
            <person name="Kale V."/>
            <person name="Holt S."/>
            <person name="Cochrane G."/>
            <person name="Meng A."/>
            <person name="Brown T."/>
            <person name="Cohen L."/>
        </authorList>
    </citation>
    <scope>NUCLEOTIDE SEQUENCE</scope>
    <source>
        <strain evidence="6">SPMC142</strain>
    </source>
</reference>
<comment type="subcellular location">
    <subcellularLocation>
        <location evidence="1">Membrane</location>
        <topology evidence="1">Multi-pass membrane protein</topology>
    </subcellularLocation>
</comment>
<keyword evidence="4 5" id="KW-0472">Membrane</keyword>
<feature type="transmembrane region" description="Helical" evidence="5">
    <location>
        <begin position="43"/>
        <end position="62"/>
    </location>
</feature>
<gene>
    <name evidence="6" type="ORF">SACU0126_LOCUS15244</name>
</gene>
<evidence type="ECO:0000256" key="4">
    <source>
        <dbReference type="ARBA" id="ARBA00023136"/>
    </source>
</evidence>
<dbReference type="EMBL" id="HBIQ01048001">
    <property type="protein sequence ID" value="CAE0557154.1"/>
    <property type="molecule type" value="Transcribed_RNA"/>
</dbReference>
<dbReference type="AlphaFoldDB" id="A0A7S3SKA6"/>
<evidence type="ECO:0000256" key="5">
    <source>
        <dbReference type="SAM" id="Phobius"/>
    </source>
</evidence>
<evidence type="ECO:0000256" key="2">
    <source>
        <dbReference type="ARBA" id="ARBA00022692"/>
    </source>
</evidence>
<feature type="transmembrane region" description="Helical" evidence="5">
    <location>
        <begin position="16"/>
        <end position="36"/>
    </location>
</feature>
<evidence type="ECO:0000256" key="1">
    <source>
        <dbReference type="ARBA" id="ARBA00004141"/>
    </source>
</evidence>
<keyword evidence="2 5" id="KW-0812">Transmembrane</keyword>
<dbReference type="GO" id="GO:0015165">
    <property type="term" value="F:pyrimidine nucleotide-sugar transmembrane transporter activity"/>
    <property type="evidence" value="ECO:0007669"/>
    <property type="project" value="InterPro"/>
</dbReference>
<sequence length="234" mass="25582">MGDYLEMASMGSLGGAAYQVLLQSKLLITALMMWAIKGTKQTGLQWNILTLVMLSMCVYMIGGSKGGSSGGIPLMGVFNVLLKVTVSCFCAVLSDKYMKDFKSLPFYVQIVQLKLSWTLTILMLSFMDGKTWQNGFFNGWTAPVVGVFVSFVVKCWSTMAILSLLDSVLKNIGEASAVLVIYFMQVLLPIFPQHFEVPSFLAVMVVILSVTAYVGSKSVIEKANAYDAKQAAKQ</sequence>